<feature type="region of interest" description="Disordered" evidence="1">
    <location>
        <begin position="1"/>
        <end position="62"/>
    </location>
</feature>
<feature type="transmembrane region" description="Helical" evidence="2">
    <location>
        <begin position="202"/>
        <end position="225"/>
    </location>
</feature>
<evidence type="ECO:0000313" key="4">
    <source>
        <dbReference type="Proteomes" id="UP000275078"/>
    </source>
</evidence>
<protein>
    <submittedName>
        <fullName evidence="3">Uncharacterized protein</fullName>
    </submittedName>
</protein>
<dbReference type="OrthoDB" id="3254104at2759"/>
<feature type="compositionally biased region" description="Polar residues" evidence="1">
    <location>
        <begin position="15"/>
        <end position="27"/>
    </location>
</feature>
<organism evidence="3 4">
    <name type="scientific">Ascobolus immersus RN42</name>
    <dbReference type="NCBI Taxonomy" id="1160509"/>
    <lineage>
        <taxon>Eukaryota</taxon>
        <taxon>Fungi</taxon>
        <taxon>Dikarya</taxon>
        <taxon>Ascomycota</taxon>
        <taxon>Pezizomycotina</taxon>
        <taxon>Pezizomycetes</taxon>
        <taxon>Pezizales</taxon>
        <taxon>Ascobolaceae</taxon>
        <taxon>Ascobolus</taxon>
    </lineage>
</organism>
<proteinExistence type="predicted"/>
<feature type="transmembrane region" description="Helical" evidence="2">
    <location>
        <begin position="137"/>
        <end position="158"/>
    </location>
</feature>
<reference evidence="3 4" key="1">
    <citation type="journal article" date="2018" name="Nat. Ecol. Evol.">
        <title>Pezizomycetes genomes reveal the molecular basis of ectomycorrhizal truffle lifestyle.</title>
        <authorList>
            <person name="Murat C."/>
            <person name="Payen T."/>
            <person name="Noel B."/>
            <person name="Kuo A."/>
            <person name="Morin E."/>
            <person name="Chen J."/>
            <person name="Kohler A."/>
            <person name="Krizsan K."/>
            <person name="Balestrini R."/>
            <person name="Da Silva C."/>
            <person name="Montanini B."/>
            <person name="Hainaut M."/>
            <person name="Levati E."/>
            <person name="Barry K.W."/>
            <person name="Belfiori B."/>
            <person name="Cichocki N."/>
            <person name="Clum A."/>
            <person name="Dockter R.B."/>
            <person name="Fauchery L."/>
            <person name="Guy J."/>
            <person name="Iotti M."/>
            <person name="Le Tacon F."/>
            <person name="Lindquist E.A."/>
            <person name="Lipzen A."/>
            <person name="Malagnac F."/>
            <person name="Mello A."/>
            <person name="Molinier V."/>
            <person name="Miyauchi S."/>
            <person name="Poulain J."/>
            <person name="Riccioni C."/>
            <person name="Rubini A."/>
            <person name="Sitrit Y."/>
            <person name="Splivallo R."/>
            <person name="Traeger S."/>
            <person name="Wang M."/>
            <person name="Zifcakova L."/>
            <person name="Wipf D."/>
            <person name="Zambonelli A."/>
            <person name="Paolocci F."/>
            <person name="Nowrousian M."/>
            <person name="Ottonello S."/>
            <person name="Baldrian P."/>
            <person name="Spatafora J.W."/>
            <person name="Henrissat B."/>
            <person name="Nagy L.G."/>
            <person name="Aury J.M."/>
            <person name="Wincker P."/>
            <person name="Grigoriev I.V."/>
            <person name="Bonfante P."/>
            <person name="Martin F.M."/>
        </authorList>
    </citation>
    <scope>NUCLEOTIDE SEQUENCE [LARGE SCALE GENOMIC DNA]</scope>
    <source>
        <strain evidence="3 4">RN42</strain>
    </source>
</reference>
<name>A0A3N4HIH8_ASCIM</name>
<keyword evidence="2" id="KW-0472">Membrane</keyword>
<keyword evidence="4" id="KW-1185">Reference proteome</keyword>
<dbReference type="Proteomes" id="UP000275078">
    <property type="component" value="Unassembled WGS sequence"/>
</dbReference>
<dbReference type="EMBL" id="ML119812">
    <property type="protein sequence ID" value="RPA73743.1"/>
    <property type="molecule type" value="Genomic_DNA"/>
</dbReference>
<keyword evidence="2" id="KW-1133">Transmembrane helix</keyword>
<feature type="transmembrane region" description="Helical" evidence="2">
    <location>
        <begin position="170"/>
        <end position="190"/>
    </location>
</feature>
<accession>A0A3N4HIH8</accession>
<feature type="transmembrane region" description="Helical" evidence="2">
    <location>
        <begin position="87"/>
        <end position="106"/>
    </location>
</feature>
<sequence>MNNSTTNDLPYLGSHSETSSGFSTPQAPSAIPTYAASTTSKKYVVPPPRGRRYGNLNSTDSERPAVRDVETTKYMQMLLSLDRIPPLYNLLSSFFTWVLLAGYVLLPGTFTTIKENGPEGRNDAERWILDTVKNAPLLWVAVFCSGLGALGMIGLWIRWRKNYVWLVGKIFLPGMLNSLAGMISTLINVLTAQKGVFSTTAIISITITASSTAINGGLWIWYNFFKLKKVQERHYGEYGYVKKPSYSVQREEG</sequence>
<evidence type="ECO:0000313" key="3">
    <source>
        <dbReference type="EMBL" id="RPA73743.1"/>
    </source>
</evidence>
<evidence type="ECO:0000256" key="1">
    <source>
        <dbReference type="SAM" id="MobiDB-lite"/>
    </source>
</evidence>
<evidence type="ECO:0000256" key="2">
    <source>
        <dbReference type="SAM" id="Phobius"/>
    </source>
</evidence>
<keyword evidence="2" id="KW-0812">Transmembrane</keyword>
<gene>
    <name evidence="3" type="ORF">BJ508DRAFT_418924</name>
</gene>
<dbReference type="AlphaFoldDB" id="A0A3N4HIH8"/>